<feature type="non-terminal residue" evidence="1">
    <location>
        <position position="1"/>
    </location>
</feature>
<reference evidence="1" key="1">
    <citation type="journal article" date="2014" name="Front. Microbiol.">
        <title>High frequency of phylogenetically diverse reductive dehalogenase-homologous genes in deep subseafloor sedimentary metagenomes.</title>
        <authorList>
            <person name="Kawai M."/>
            <person name="Futagami T."/>
            <person name="Toyoda A."/>
            <person name="Takaki Y."/>
            <person name="Nishi S."/>
            <person name="Hori S."/>
            <person name="Arai W."/>
            <person name="Tsubouchi T."/>
            <person name="Morono Y."/>
            <person name="Uchiyama I."/>
            <person name="Ito T."/>
            <person name="Fujiyama A."/>
            <person name="Inagaki F."/>
            <person name="Takami H."/>
        </authorList>
    </citation>
    <scope>NUCLEOTIDE SEQUENCE</scope>
    <source>
        <strain evidence="1">Expedition CK06-06</strain>
    </source>
</reference>
<organism evidence="1">
    <name type="scientific">marine sediment metagenome</name>
    <dbReference type="NCBI Taxonomy" id="412755"/>
    <lineage>
        <taxon>unclassified sequences</taxon>
        <taxon>metagenomes</taxon>
        <taxon>ecological metagenomes</taxon>
    </lineage>
</organism>
<dbReference type="AlphaFoldDB" id="X1M6K9"/>
<proteinExistence type="predicted"/>
<evidence type="ECO:0000313" key="1">
    <source>
        <dbReference type="EMBL" id="GAI10335.1"/>
    </source>
</evidence>
<name>X1M6K9_9ZZZZ</name>
<comment type="caution">
    <text evidence="1">The sequence shown here is derived from an EMBL/GenBank/DDBJ whole genome shotgun (WGS) entry which is preliminary data.</text>
</comment>
<dbReference type="EMBL" id="BARV01012990">
    <property type="protein sequence ID" value="GAI10335.1"/>
    <property type="molecule type" value="Genomic_DNA"/>
</dbReference>
<accession>X1M6K9</accession>
<protein>
    <submittedName>
        <fullName evidence="1">Uncharacterized protein</fullName>
    </submittedName>
</protein>
<sequence length="32" mass="3650">SVSKVKIIPEEAKSLLTIFIIPTERVFHKRIG</sequence>
<gene>
    <name evidence="1" type="ORF">S06H3_23755</name>
</gene>